<name>A0A0F7ZFG6_9HYPO</name>
<keyword evidence="3" id="KW-1185">Reference proteome</keyword>
<dbReference type="Proteomes" id="UP000054481">
    <property type="component" value="Unassembled WGS sequence"/>
</dbReference>
<feature type="region of interest" description="Disordered" evidence="1">
    <location>
        <begin position="1"/>
        <end position="35"/>
    </location>
</feature>
<feature type="compositionally biased region" description="Low complexity" evidence="1">
    <location>
        <begin position="131"/>
        <end position="141"/>
    </location>
</feature>
<gene>
    <name evidence="2" type="ORF">HIM_11513</name>
</gene>
<protein>
    <submittedName>
        <fullName evidence="2">Uncharacterized protein</fullName>
    </submittedName>
</protein>
<feature type="compositionally biased region" description="Low complexity" evidence="1">
    <location>
        <begin position="24"/>
        <end position="35"/>
    </location>
</feature>
<reference evidence="2 3" key="1">
    <citation type="journal article" date="2014" name="Genome Biol. Evol.">
        <title>Comparative genomics and transcriptomics analyses reveal divergent lifestyle features of nematode endoparasitic fungus Hirsutella minnesotensis.</title>
        <authorList>
            <person name="Lai Y."/>
            <person name="Liu K."/>
            <person name="Zhang X."/>
            <person name="Zhang X."/>
            <person name="Li K."/>
            <person name="Wang N."/>
            <person name="Shu C."/>
            <person name="Wu Y."/>
            <person name="Wang C."/>
            <person name="Bushley K.E."/>
            <person name="Xiang M."/>
            <person name="Liu X."/>
        </authorList>
    </citation>
    <scope>NUCLEOTIDE SEQUENCE [LARGE SCALE GENOMIC DNA]</scope>
    <source>
        <strain evidence="2 3">3608</strain>
    </source>
</reference>
<evidence type="ECO:0000313" key="3">
    <source>
        <dbReference type="Proteomes" id="UP000054481"/>
    </source>
</evidence>
<dbReference type="AlphaFoldDB" id="A0A0F7ZFG6"/>
<organism evidence="2 3">
    <name type="scientific">Hirsutella minnesotensis 3608</name>
    <dbReference type="NCBI Taxonomy" id="1043627"/>
    <lineage>
        <taxon>Eukaryota</taxon>
        <taxon>Fungi</taxon>
        <taxon>Dikarya</taxon>
        <taxon>Ascomycota</taxon>
        <taxon>Pezizomycotina</taxon>
        <taxon>Sordariomycetes</taxon>
        <taxon>Hypocreomycetidae</taxon>
        <taxon>Hypocreales</taxon>
        <taxon>Ophiocordycipitaceae</taxon>
        <taxon>Hirsutella</taxon>
    </lineage>
</organism>
<feature type="region of interest" description="Disordered" evidence="1">
    <location>
        <begin position="121"/>
        <end position="151"/>
    </location>
</feature>
<accession>A0A0F7ZFG6</accession>
<evidence type="ECO:0000256" key="1">
    <source>
        <dbReference type="SAM" id="MobiDB-lite"/>
    </source>
</evidence>
<evidence type="ECO:0000313" key="2">
    <source>
        <dbReference type="EMBL" id="KJZ69106.1"/>
    </source>
</evidence>
<dbReference type="OrthoDB" id="5104423at2759"/>
<sequence>MVTDTDDAGLAPSPDNPIRSTESAGQQKQQQQQPISIAQAAARIAQTQKAAHEAKLAALQAFCSAFDDVAQQHGHGHARDFCQTVARQVLGLLETALSGQERQPPPHQQNTPSYAQILKRGTQQHKEGAHATRQQARQPQPTTTPIPTPTPEDLRVFVRLHQDSPAWQYAGYAIRYHAAEATGLTIQSFPTATRVKTGWAVRAADVAAKEALLQNQSEISGALRATAVEAFEKWHTYIIDGCPRHFYNAPGLEETDYLAVITHEVITQARQKPITQARQKPISVRPTKNDDTTKPTTTIVVAFEKPVNHRWRLFGTSRMARAGAAMQQLLGFSRPLGLYESNPLCQLRQERS</sequence>
<dbReference type="EMBL" id="KQ030765">
    <property type="protein sequence ID" value="KJZ69106.1"/>
    <property type="molecule type" value="Genomic_DNA"/>
</dbReference>
<proteinExistence type="predicted"/>